<dbReference type="PROSITE" id="PS50931">
    <property type="entry name" value="HTH_LYSR"/>
    <property type="match status" value="1"/>
</dbReference>
<dbReference type="GO" id="GO:0003677">
    <property type="term" value="F:DNA binding"/>
    <property type="evidence" value="ECO:0007669"/>
    <property type="project" value="UniProtKB-KW"/>
</dbReference>
<dbReference type="Pfam" id="PF00126">
    <property type="entry name" value="HTH_1"/>
    <property type="match status" value="1"/>
</dbReference>
<keyword evidence="10" id="KW-1185">Reference proteome</keyword>
<evidence type="ECO:0000256" key="6">
    <source>
        <dbReference type="ARBA" id="ARBA00040885"/>
    </source>
</evidence>
<dbReference type="Gene3D" id="3.40.190.10">
    <property type="entry name" value="Periplasmic binding protein-like II"/>
    <property type="match status" value="2"/>
</dbReference>
<dbReference type="SUPFAM" id="SSF46785">
    <property type="entry name" value="Winged helix' DNA-binding domain"/>
    <property type="match status" value="1"/>
</dbReference>
<feature type="domain" description="HTH lysR-type" evidence="8">
    <location>
        <begin position="32"/>
        <end position="89"/>
    </location>
</feature>
<evidence type="ECO:0000256" key="7">
    <source>
        <dbReference type="ARBA" id="ARBA00056658"/>
    </source>
</evidence>
<dbReference type="InterPro" id="IPR000847">
    <property type="entry name" value="LysR_HTH_N"/>
</dbReference>
<dbReference type="EMBL" id="AP018165">
    <property type="protein sequence ID" value="BAX99869.1"/>
    <property type="molecule type" value="Genomic_DNA"/>
</dbReference>
<dbReference type="InterPro" id="IPR005119">
    <property type="entry name" value="LysR_subst-bd"/>
</dbReference>
<gene>
    <name evidence="9" type="ORF">MSTE_04577</name>
</gene>
<evidence type="ECO:0000256" key="5">
    <source>
        <dbReference type="ARBA" id="ARBA00023163"/>
    </source>
</evidence>
<accession>A0A1Z4F3U0</accession>
<dbReference type="KEGG" id="mste:MSTE_04577"/>
<dbReference type="AlphaFoldDB" id="A0A1Z4F3U0"/>
<dbReference type="CDD" id="cd08411">
    <property type="entry name" value="PBP2_OxyR"/>
    <property type="match status" value="1"/>
</dbReference>
<dbReference type="Pfam" id="PF03466">
    <property type="entry name" value="LysR_substrate"/>
    <property type="match status" value="1"/>
</dbReference>
<comment type="similarity">
    <text evidence="1">Belongs to the LysR transcriptional regulatory family.</text>
</comment>
<keyword evidence="4" id="KW-0010">Activator</keyword>
<evidence type="ECO:0000256" key="4">
    <source>
        <dbReference type="ARBA" id="ARBA00023159"/>
    </source>
</evidence>
<dbReference type="PANTHER" id="PTHR30346:SF26">
    <property type="entry name" value="HYDROGEN PEROXIDE-INDUCIBLE GENES ACTIVATOR"/>
    <property type="match status" value="1"/>
</dbReference>
<protein>
    <recommendedName>
        <fullName evidence="6">Probable hydrogen peroxide-inducible genes activator</fullName>
    </recommendedName>
</protein>
<keyword evidence="3" id="KW-0238">DNA-binding</keyword>
<dbReference type="InterPro" id="IPR036388">
    <property type="entry name" value="WH-like_DNA-bd_sf"/>
</dbReference>
<keyword evidence="5" id="KW-0804">Transcription</keyword>
<dbReference type="GO" id="GO:0032993">
    <property type="term" value="C:protein-DNA complex"/>
    <property type="evidence" value="ECO:0007669"/>
    <property type="project" value="TreeGrafter"/>
</dbReference>
<evidence type="ECO:0000256" key="1">
    <source>
        <dbReference type="ARBA" id="ARBA00009437"/>
    </source>
</evidence>
<dbReference type="Proteomes" id="UP000217954">
    <property type="component" value="Chromosome"/>
</dbReference>
<reference evidence="10" key="1">
    <citation type="journal article" date="2017" name="Genome Announc.">
        <title>Complete Genome Sequence of Mycobacterium stephanolepidis.</title>
        <authorList>
            <person name="Fukano H."/>
            <person name="Yoshida M."/>
            <person name="Katayama Y."/>
            <person name="Omatsu T."/>
            <person name="Mizutani T."/>
            <person name="Kurata O."/>
            <person name="Wada S."/>
            <person name="Hoshino Y."/>
        </authorList>
    </citation>
    <scope>NUCLEOTIDE SEQUENCE [LARGE SCALE GENOMIC DNA]</scope>
    <source>
        <strain evidence="10">NJB0901</strain>
    </source>
</reference>
<keyword evidence="2" id="KW-0805">Transcription regulation</keyword>
<dbReference type="Gene3D" id="1.10.10.10">
    <property type="entry name" value="Winged helix-like DNA-binding domain superfamily/Winged helix DNA-binding domain"/>
    <property type="match status" value="1"/>
</dbReference>
<dbReference type="PRINTS" id="PR00039">
    <property type="entry name" value="HTHLYSR"/>
</dbReference>
<dbReference type="GO" id="GO:0003700">
    <property type="term" value="F:DNA-binding transcription factor activity"/>
    <property type="evidence" value="ECO:0007669"/>
    <property type="project" value="InterPro"/>
</dbReference>
<sequence>MLTGTIVPEIFQKQNVIVGTILIGMSDRSYQPTLVGLRAFVAIARKRHFGSAATELGVSQPSLSQALSMLEEGLGVRLVERNTRKVLLTPEGEALLEKATGALDAVDEFTSAASGVRDPFAQTLRLGLIPTVAPYVLPMVLSGLSREFPDMSLRVTEDQTGRLLRSLADGSLDVAVMALPAQTPGMAEIPMYREDFVLALPSGHPLAGSTKIEPADLADMPLLLLDEGHCLRDQALEVCQLAGVRPDLGHTRAASLATAVQCVEGGLGVTLIPGTAVTAETASGGLATATFAAPVPGRRIGLVYRAISGREDAYRRLAGLLTQLVAAVHPVLAEAV</sequence>
<dbReference type="SUPFAM" id="SSF53850">
    <property type="entry name" value="Periplasmic binding protein-like II"/>
    <property type="match status" value="1"/>
</dbReference>
<evidence type="ECO:0000256" key="3">
    <source>
        <dbReference type="ARBA" id="ARBA00023125"/>
    </source>
</evidence>
<dbReference type="FunFam" id="1.10.10.10:FF:000001">
    <property type="entry name" value="LysR family transcriptional regulator"/>
    <property type="match status" value="1"/>
</dbReference>
<dbReference type="InterPro" id="IPR036390">
    <property type="entry name" value="WH_DNA-bd_sf"/>
</dbReference>
<organism evidence="9 10">
    <name type="scientific">[Mycobacterium] stephanolepidis</name>
    <dbReference type="NCBI Taxonomy" id="1520670"/>
    <lineage>
        <taxon>Bacteria</taxon>
        <taxon>Bacillati</taxon>
        <taxon>Actinomycetota</taxon>
        <taxon>Actinomycetes</taxon>
        <taxon>Mycobacteriales</taxon>
        <taxon>Mycobacteriaceae</taxon>
        <taxon>Mycobacteroides</taxon>
    </lineage>
</organism>
<reference evidence="9 10" key="2">
    <citation type="journal article" date="2017" name="Int. J. Syst. Evol. Microbiol.">
        <title>Mycobacterium stephanolepidis sp. nov., a rapidly growing species related to Mycobacterium chelonae, isolated from marine teleost fish, Stephanolepis cirrhifer.</title>
        <authorList>
            <person name="Fukano H."/>
            <person name="Wada S."/>
            <person name="Kurata O."/>
            <person name="Katayama K."/>
            <person name="Fujiwara N."/>
            <person name="Hoshino Y."/>
        </authorList>
    </citation>
    <scope>NUCLEOTIDE SEQUENCE [LARGE SCALE GENOMIC DNA]</scope>
    <source>
        <strain evidence="9 10">NJB0901</strain>
    </source>
</reference>
<evidence type="ECO:0000256" key="2">
    <source>
        <dbReference type="ARBA" id="ARBA00023015"/>
    </source>
</evidence>
<proteinExistence type="inferred from homology"/>
<evidence type="ECO:0000259" key="8">
    <source>
        <dbReference type="PROSITE" id="PS50931"/>
    </source>
</evidence>
<name>A0A1Z4F3U0_9MYCO</name>
<evidence type="ECO:0000313" key="9">
    <source>
        <dbReference type="EMBL" id="BAX99869.1"/>
    </source>
</evidence>
<evidence type="ECO:0000313" key="10">
    <source>
        <dbReference type="Proteomes" id="UP000217954"/>
    </source>
</evidence>
<comment type="function">
    <text evidence="7">Required for the induction the katG gene for catalase. Involved in the response to hydrogen peroxide.</text>
</comment>
<dbReference type="PANTHER" id="PTHR30346">
    <property type="entry name" value="TRANSCRIPTIONAL DUAL REGULATOR HCAR-RELATED"/>
    <property type="match status" value="1"/>
</dbReference>